<feature type="compositionally biased region" description="Polar residues" evidence="11">
    <location>
        <begin position="479"/>
        <end position="493"/>
    </location>
</feature>
<comment type="subcellular location">
    <subcellularLocation>
        <location evidence="1">Cell membrane</location>
        <topology evidence="1">Multi-pass membrane protein</topology>
    </subcellularLocation>
</comment>
<dbReference type="Proteomes" id="UP001642483">
    <property type="component" value="Unassembled WGS sequence"/>
</dbReference>
<gene>
    <name evidence="15" type="ORF">CVLEPA_LOCUS719</name>
</gene>
<comment type="similarity">
    <text evidence="2">Belongs to the G-protein coupled receptor 2 family.</text>
</comment>
<name>A0ABP0F152_CLALP</name>
<dbReference type="InterPro" id="IPR017981">
    <property type="entry name" value="GPCR_2-like_7TM"/>
</dbReference>
<evidence type="ECO:0000256" key="6">
    <source>
        <dbReference type="ARBA" id="ARBA00023040"/>
    </source>
</evidence>
<keyword evidence="4 12" id="KW-0812">Transmembrane</keyword>
<evidence type="ECO:0000256" key="3">
    <source>
        <dbReference type="ARBA" id="ARBA00022475"/>
    </source>
</evidence>
<dbReference type="PROSITE" id="PS50227">
    <property type="entry name" value="G_PROTEIN_RECEP_F2_3"/>
    <property type="match status" value="1"/>
</dbReference>
<keyword evidence="6" id="KW-0297">G-protein coupled receptor</keyword>
<feature type="transmembrane region" description="Helical" evidence="12">
    <location>
        <begin position="168"/>
        <end position="186"/>
    </location>
</feature>
<feature type="domain" description="G-protein coupled receptors family 2 profile 2" evidence="14">
    <location>
        <begin position="134"/>
        <end position="409"/>
    </location>
</feature>
<accession>A0ABP0F152</accession>
<dbReference type="Pfam" id="PF02793">
    <property type="entry name" value="HRM"/>
    <property type="match status" value="1"/>
</dbReference>
<evidence type="ECO:0000259" key="14">
    <source>
        <dbReference type="PROSITE" id="PS50261"/>
    </source>
</evidence>
<evidence type="ECO:0000313" key="15">
    <source>
        <dbReference type="EMBL" id="CAK8671673.1"/>
    </source>
</evidence>
<feature type="region of interest" description="Disordered" evidence="11">
    <location>
        <begin position="467"/>
        <end position="493"/>
    </location>
</feature>
<sequence>MSLPQIRPRALLEMVCKILRYEESCDEILSITKHDPVNGLYCPGHFDGVVCWKHTKPGTQASEPCPEYFGLNDDSLSAYRFCNDDGTWLQTNDSGIFTIWTNRDECWPETRNSTLEADISSNKANHEGAMLSTWYATFTTGYVMSLCSLFIAICLLTFFKKLHCTRNFIHMNLMISFMIRYIAMMVKDKVLDSQYSIHSDSLNQTNLDESLQAICDEFDELVAKMITCRVSLTLMSYAIVANYFWLLAEGAYLQLLLLFSVPEYKYFPVFLVLCWGAPWIPVCVWVALKMTLDDDDCWDRFDEFHIHWALDVPIIISIAINFVIFVNIVRILVSKLRAKHMERTDYKYRLAKSTLALIPLLGMHYIVFLAINNETVASDSVTLQVKVAFEMIFTSFQGCLISILYCFLNGEVQGEIIKIWSTWRRRNGVPAAGSRNCSSFYSNGIQLTSITSSHAAASATSNYDHSRRESAFSSRRSTACDQSSSSNFNASHD</sequence>
<evidence type="ECO:0000256" key="12">
    <source>
        <dbReference type="SAM" id="Phobius"/>
    </source>
</evidence>
<evidence type="ECO:0000256" key="10">
    <source>
        <dbReference type="ARBA" id="ARBA00023224"/>
    </source>
</evidence>
<keyword evidence="9" id="KW-0325">Glycoprotein</keyword>
<feature type="domain" description="G-protein coupled receptors family 2 profile 1" evidence="13">
    <location>
        <begin position="24"/>
        <end position="110"/>
    </location>
</feature>
<evidence type="ECO:0000256" key="8">
    <source>
        <dbReference type="ARBA" id="ARBA00023170"/>
    </source>
</evidence>
<evidence type="ECO:0000256" key="9">
    <source>
        <dbReference type="ARBA" id="ARBA00023180"/>
    </source>
</evidence>
<keyword evidence="16" id="KW-1185">Reference proteome</keyword>
<feature type="transmembrane region" description="Helical" evidence="12">
    <location>
        <begin position="266"/>
        <end position="288"/>
    </location>
</feature>
<evidence type="ECO:0000256" key="2">
    <source>
        <dbReference type="ARBA" id="ARBA00005314"/>
    </source>
</evidence>
<dbReference type="InterPro" id="IPR050332">
    <property type="entry name" value="GPCR_2"/>
</dbReference>
<keyword evidence="3" id="KW-1003">Cell membrane</keyword>
<dbReference type="EMBL" id="CAWYQH010000001">
    <property type="protein sequence ID" value="CAK8671673.1"/>
    <property type="molecule type" value="Genomic_DNA"/>
</dbReference>
<dbReference type="PROSITE" id="PS00649">
    <property type="entry name" value="G_PROTEIN_RECEP_F2_1"/>
    <property type="match status" value="1"/>
</dbReference>
<dbReference type="InterPro" id="IPR017983">
    <property type="entry name" value="GPCR_2_secretin-like_CS"/>
</dbReference>
<evidence type="ECO:0000313" key="16">
    <source>
        <dbReference type="Proteomes" id="UP001642483"/>
    </source>
</evidence>
<evidence type="ECO:0000256" key="7">
    <source>
        <dbReference type="ARBA" id="ARBA00023136"/>
    </source>
</evidence>
<evidence type="ECO:0000256" key="5">
    <source>
        <dbReference type="ARBA" id="ARBA00022989"/>
    </source>
</evidence>
<dbReference type="SMART" id="SM00008">
    <property type="entry name" value="HormR"/>
    <property type="match status" value="1"/>
</dbReference>
<dbReference type="PROSITE" id="PS50261">
    <property type="entry name" value="G_PROTEIN_RECEP_F2_4"/>
    <property type="match status" value="1"/>
</dbReference>
<dbReference type="InterPro" id="IPR001879">
    <property type="entry name" value="GPCR_2_extracellular_dom"/>
</dbReference>
<keyword evidence="8" id="KW-0675">Receptor</keyword>
<protein>
    <submittedName>
        <fullName evidence="15">Uncharacterized protein</fullName>
    </submittedName>
</protein>
<comment type="caution">
    <text evidence="15">The sequence shown here is derived from an EMBL/GenBank/DDBJ whole genome shotgun (WGS) entry which is preliminary data.</text>
</comment>
<dbReference type="PROSITE" id="PS00650">
    <property type="entry name" value="G_PROTEIN_RECEP_F2_2"/>
    <property type="match status" value="1"/>
</dbReference>
<feature type="transmembrane region" description="Helical" evidence="12">
    <location>
        <begin position="234"/>
        <end position="259"/>
    </location>
</feature>
<dbReference type="PANTHER" id="PTHR45620:SF36">
    <property type="match status" value="1"/>
</dbReference>
<feature type="transmembrane region" description="Helical" evidence="12">
    <location>
        <begin position="391"/>
        <end position="408"/>
    </location>
</feature>
<evidence type="ECO:0000256" key="11">
    <source>
        <dbReference type="SAM" id="MobiDB-lite"/>
    </source>
</evidence>
<dbReference type="PRINTS" id="PR00249">
    <property type="entry name" value="GPCRSECRETIN"/>
</dbReference>
<dbReference type="SUPFAM" id="SSF111418">
    <property type="entry name" value="Hormone receptor domain"/>
    <property type="match status" value="1"/>
</dbReference>
<feature type="transmembrane region" description="Helical" evidence="12">
    <location>
        <begin position="308"/>
        <end position="333"/>
    </location>
</feature>
<feature type="transmembrane region" description="Helical" evidence="12">
    <location>
        <begin position="354"/>
        <end position="371"/>
    </location>
</feature>
<evidence type="ECO:0000256" key="4">
    <source>
        <dbReference type="ARBA" id="ARBA00022692"/>
    </source>
</evidence>
<dbReference type="InterPro" id="IPR000832">
    <property type="entry name" value="GPCR_2_secretin-like"/>
</dbReference>
<dbReference type="InterPro" id="IPR036445">
    <property type="entry name" value="GPCR_2_extracell_dom_sf"/>
</dbReference>
<dbReference type="Gene3D" id="1.20.1070.10">
    <property type="entry name" value="Rhodopsin 7-helix transmembrane proteins"/>
    <property type="match status" value="1"/>
</dbReference>
<organism evidence="15 16">
    <name type="scientific">Clavelina lepadiformis</name>
    <name type="common">Light-bulb sea squirt</name>
    <name type="synonym">Ascidia lepadiformis</name>
    <dbReference type="NCBI Taxonomy" id="159417"/>
    <lineage>
        <taxon>Eukaryota</taxon>
        <taxon>Metazoa</taxon>
        <taxon>Chordata</taxon>
        <taxon>Tunicata</taxon>
        <taxon>Ascidiacea</taxon>
        <taxon>Aplousobranchia</taxon>
        <taxon>Clavelinidae</taxon>
        <taxon>Clavelina</taxon>
    </lineage>
</organism>
<dbReference type="PANTHER" id="PTHR45620">
    <property type="entry name" value="PDF RECEPTOR-LIKE PROTEIN-RELATED"/>
    <property type="match status" value="1"/>
</dbReference>
<evidence type="ECO:0000259" key="13">
    <source>
        <dbReference type="PROSITE" id="PS50227"/>
    </source>
</evidence>
<dbReference type="Pfam" id="PF00002">
    <property type="entry name" value="7tm_2"/>
    <property type="match status" value="1"/>
</dbReference>
<reference evidence="15 16" key="1">
    <citation type="submission" date="2024-02" db="EMBL/GenBank/DDBJ databases">
        <authorList>
            <person name="Daric V."/>
            <person name="Darras S."/>
        </authorList>
    </citation>
    <scope>NUCLEOTIDE SEQUENCE [LARGE SCALE GENOMIC DNA]</scope>
</reference>
<keyword evidence="5 12" id="KW-1133">Transmembrane helix</keyword>
<evidence type="ECO:0000256" key="1">
    <source>
        <dbReference type="ARBA" id="ARBA00004651"/>
    </source>
</evidence>
<keyword evidence="7 12" id="KW-0472">Membrane</keyword>
<dbReference type="Gene3D" id="4.10.1240.10">
    <property type="entry name" value="GPCR, family 2, extracellular hormone receptor domain"/>
    <property type="match status" value="1"/>
</dbReference>
<keyword evidence="10" id="KW-0807">Transducer</keyword>
<feature type="transmembrane region" description="Helical" evidence="12">
    <location>
        <begin position="134"/>
        <end position="156"/>
    </location>
</feature>
<proteinExistence type="inferred from homology"/>